<keyword evidence="2" id="KW-1185">Reference proteome</keyword>
<dbReference type="AlphaFoldDB" id="A0A0R3DZT3"/>
<gene>
    <name evidence="1" type="ORF">AOQ71_10190</name>
</gene>
<dbReference type="Proteomes" id="UP000051936">
    <property type="component" value="Unassembled WGS sequence"/>
</dbReference>
<comment type="caution">
    <text evidence="1">The sequence shown here is derived from an EMBL/GenBank/DDBJ whole genome shotgun (WGS) entry which is preliminary data.</text>
</comment>
<organism evidence="1 2">
    <name type="scientific">Bradyrhizobium manausense</name>
    <dbReference type="NCBI Taxonomy" id="989370"/>
    <lineage>
        <taxon>Bacteria</taxon>
        <taxon>Pseudomonadati</taxon>
        <taxon>Pseudomonadota</taxon>
        <taxon>Alphaproteobacteria</taxon>
        <taxon>Hyphomicrobiales</taxon>
        <taxon>Nitrobacteraceae</taxon>
        <taxon>Bradyrhizobium</taxon>
    </lineage>
</organism>
<reference evidence="1 2" key="1">
    <citation type="submission" date="2015-09" db="EMBL/GenBank/DDBJ databases">
        <title>Draft Genome Sequence of Bradyrhizobium manausense Strain BR 3351T, a Novel Symbiotic Nitrogen-Fixing Alphaproteobacterium Isolated from Brazilian Amazon Rain Forest.</title>
        <authorList>
            <person name="De Araujo J.L."/>
            <person name="Zilli J.E."/>
        </authorList>
    </citation>
    <scope>NUCLEOTIDE SEQUENCE [LARGE SCALE GENOMIC DNA]</scope>
    <source>
        <strain evidence="1 2">BR3351</strain>
    </source>
</reference>
<protein>
    <recommendedName>
        <fullName evidence="3">DUF5678 domain-containing protein</fullName>
    </recommendedName>
</protein>
<name>A0A0R3DZT3_9BRAD</name>
<accession>A0A0R3DZT3</accession>
<dbReference type="EMBL" id="LJYG01000044">
    <property type="protein sequence ID" value="KRQ15360.1"/>
    <property type="molecule type" value="Genomic_DNA"/>
</dbReference>
<evidence type="ECO:0000313" key="2">
    <source>
        <dbReference type="Proteomes" id="UP000051936"/>
    </source>
</evidence>
<evidence type="ECO:0000313" key="1">
    <source>
        <dbReference type="EMBL" id="KRQ15360.1"/>
    </source>
</evidence>
<sequence length="69" mass="7664">MNEALIDTIDLSRILDASHEDKWVAIAPDYSKVIASANSVDELIRLTGEGDVIFHRVLPHDVSFIPSVF</sequence>
<proteinExistence type="predicted"/>
<evidence type="ECO:0008006" key="3">
    <source>
        <dbReference type="Google" id="ProtNLM"/>
    </source>
</evidence>
<dbReference type="RefSeq" id="WP_057745338.1">
    <property type="nucleotide sequence ID" value="NZ_LJYG01000044.1"/>
</dbReference>